<dbReference type="RefSeq" id="WP_090329750.1">
    <property type="nucleotide sequence ID" value="NZ_FNSL01000001.1"/>
</dbReference>
<organism evidence="2 3">
    <name type="scientific">Nitratireductor aquibiodomus</name>
    <dbReference type="NCBI Taxonomy" id="204799"/>
    <lineage>
        <taxon>Bacteria</taxon>
        <taxon>Pseudomonadati</taxon>
        <taxon>Pseudomonadota</taxon>
        <taxon>Alphaproteobacteria</taxon>
        <taxon>Hyphomicrobiales</taxon>
        <taxon>Phyllobacteriaceae</taxon>
        <taxon>Nitratireductor</taxon>
    </lineage>
</organism>
<sequence length="283" mass="29942">MSEPDPESGTTSPIDEEALAEAYNRALALEKAGDLDAAAAAYREVLALDPADHGGAAVRLASMGRGETPARASEAYVATLFDQHAGAFESILVDQLGYDVPALTRRALDEVAPGPFSRMLDLGCGTGLAGEILRDIADHITGIDLSETMIEVTDEKEVYDALYVGDAVDFLHHADVEPFDLITATDVLPYLGDLDAFFAGAAELSVDGAVLAFSSETLPDEVLAGRAFMVGPHQRFAHSESYLAEMLARHGFAGLAIGGIVVRHEMGKPVPGHLVIARRKPAD</sequence>
<name>A0A1H4NCY9_9HYPH</name>
<proteinExistence type="predicted"/>
<evidence type="ECO:0000256" key="1">
    <source>
        <dbReference type="PROSITE-ProRule" id="PRU00339"/>
    </source>
</evidence>
<dbReference type="Pfam" id="PF13489">
    <property type="entry name" value="Methyltransf_23"/>
    <property type="match status" value="1"/>
</dbReference>
<dbReference type="InterPro" id="IPR029063">
    <property type="entry name" value="SAM-dependent_MTases_sf"/>
</dbReference>
<dbReference type="Gene3D" id="3.40.50.150">
    <property type="entry name" value="Vaccinia Virus protein VP39"/>
    <property type="match status" value="1"/>
</dbReference>
<dbReference type="GO" id="GO:0032259">
    <property type="term" value="P:methylation"/>
    <property type="evidence" value="ECO:0007669"/>
    <property type="project" value="UniProtKB-KW"/>
</dbReference>
<keyword evidence="3" id="KW-1185">Reference proteome</keyword>
<dbReference type="EMBL" id="FNSL01000001">
    <property type="protein sequence ID" value="SEB92658.1"/>
    <property type="molecule type" value="Genomic_DNA"/>
</dbReference>
<gene>
    <name evidence="2" type="ORF">SAMN05216452_3705</name>
</gene>
<dbReference type="CDD" id="cd02440">
    <property type="entry name" value="AdoMet_MTases"/>
    <property type="match status" value="1"/>
</dbReference>
<dbReference type="SUPFAM" id="SSF53335">
    <property type="entry name" value="S-adenosyl-L-methionine-dependent methyltransferases"/>
    <property type="match status" value="1"/>
</dbReference>
<dbReference type="PROSITE" id="PS50005">
    <property type="entry name" value="TPR"/>
    <property type="match status" value="1"/>
</dbReference>
<dbReference type="PANTHER" id="PTHR43861">
    <property type="entry name" value="TRANS-ACONITATE 2-METHYLTRANSFERASE-RELATED"/>
    <property type="match status" value="1"/>
</dbReference>
<accession>A0A1H4NCY9</accession>
<reference evidence="3" key="1">
    <citation type="submission" date="2016-10" db="EMBL/GenBank/DDBJ databases">
        <authorList>
            <person name="Varghese N."/>
            <person name="Submissions S."/>
        </authorList>
    </citation>
    <scope>NUCLEOTIDE SEQUENCE [LARGE SCALE GENOMIC DNA]</scope>
    <source>
        <strain evidence="3">ES.061</strain>
    </source>
</reference>
<dbReference type="InterPro" id="IPR011990">
    <property type="entry name" value="TPR-like_helical_dom_sf"/>
</dbReference>
<evidence type="ECO:0000313" key="3">
    <source>
        <dbReference type="Proteomes" id="UP000199064"/>
    </source>
</evidence>
<dbReference type="Proteomes" id="UP000199064">
    <property type="component" value="Unassembled WGS sequence"/>
</dbReference>
<protein>
    <submittedName>
        <fullName evidence="2">Predicted methyltransferase, contains TPR repeat</fullName>
    </submittedName>
</protein>
<keyword evidence="2" id="KW-0808">Transferase</keyword>
<evidence type="ECO:0000313" key="2">
    <source>
        <dbReference type="EMBL" id="SEB92658.1"/>
    </source>
</evidence>
<dbReference type="AlphaFoldDB" id="A0A1H4NCY9"/>
<dbReference type="InterPro" id="IPR019734">
    <property type="entry name" value="TPR_rpt"/>
</dbReference>
<feature type="repeat" description="TPR" evidence="1">
    <location>
        <begin position="19"/>
        <end position="52"/>
    </location>
</feature>
<dbReference type="Gene3D" id="1.25.40.10">
    <property type="entry name" value="Tetratricopeptide repeat domain"/>
    <property type="match status" value="1"/>
</dbReference>
<keyword evidence="1" id="KW-0802">TPR repeat</keyword>
<dbReference type="GO" id="GO:0008168">
    <property type="term" value="F:methyltransferase activity"/>
    <property type="evidence" value="ECO:0007669"/>
    <property type="project" value="UniProtKB-KW"/>
</dbReference>
<keyword evidence="2" id="KW-0489">Methyltransferase</keyword>